<name>A0A182NC49_9DIPT</name>
<dbReference type="PANTHER" id="PTHR21236">
    <property type="entry name" value="GOLGI MEMBRANE PROTEIN YIP1"/>
    <property type="match status" value="1"/>
</dbReference>
<dbReference type="InterPro" id="IPR045231">
    <property type="entry name" value="Yip1/4-like"/>
</dbReference>
<protein>
    <recommendedName>
        <fullName evidence="6">Protein YIPF</fullName>
    </recommendedName>
</protein>
<evidence type="ECO:0000256" key="4">
    <source>
        <dbReference type="ARBA" id="ARBA00022989"/>
    </source>
</evidence>
<evidence type="ECO:0000259" key="7">
    <source>
        <dbReference type="Pfam" id="PF04893"/>
    </source>
</evidence>
<dbReference type="AlphaFoldDB" id="A0A182NC49"/>
<reference evidence="8" key="2">
    <citation type="submission" date="2020-05" db="UniProtKB">
        <authorList>
            <consortium name="EnsemblMetazoa"/>
        </authorList>
    </citation>
    <scope>IDENTIFICATION</scope>
    <source>
        <strain evidence="8">WRAIR2</strain>
    </source>
</reference>
<evidence type="ECO:0000256" key="3">
    <source>
        <dbReference type="ARBA" id="ARBA00022692"/>
    </source>
</evidence>
<dbReference type="EnsemblMetazoa" id="ADIR005213-RA">
    <property type="protein sequence ID" value="ADIR005213-PA"/>
    <property type="gene ID" value="ADIR005213"/>
</dbReference>
<comment type="caution">
    <text evidence="6">Lacks conserved residue(s) required for the propagation of feature annotation.</text>
</comment>
<dbReference type="GO" id="GO:0000139">
    <property type="term" value="C:Golgi membrane"/>
    <property type="evidence" value="ECO:0007669"/>
    <property type="project" value="UniProtKB-SubCell"/>
</dbReference>
<dbReference type="Pfam" id="PF04893">
    <property type="entry name" value="Yip1"/>
    <property type="match status" value="1"/>
</dbReference>
<dbReference type="GO" id="GO:0048280">
    <property type="term" value="P:vesicle fusion with Golgi apparatus"/>
    <property type="evidence" value="ECO:0007669"/>
    <property type="project" value="TreeGrafter"/>
</dbReference>
<dbReference type="InterPro" id="IPR006977">
    <property type="entry name" value="Yip1_dom"/>
</dbReference>
<dbReference type="GO" id="GO:0005802">
    <property type="term" value="C:trans-Golgi network"/>
    <property type="evidence" value="ECO:0007669"/>
    <property type="project" value="TreeGrafter"/>
</dbReference>
<dbReference type="Proteomes" id="UP000075884">
    <property type="component" value="Unassembled WGS sequence"/>
</dbReference>
<evidence type="ECO:0000313" key="9">
    <source>
        <dbReference type="Proteomes" id="UP000075884"/>
    </source>
</evidence>
<feature type="transmembrane region" description="Helical" evidence="6">
    <location>
        <begin position="267"/>
        <end position="284"/>
    </location>
</feature>
<accession>A0A182NC49</accession>
<organism evidence="8 9">
    <name type="scientific">Anopheles dirus</name>
    <dbReference type="NCBI Taxonomy" id="7168"/>
    <lineage>
        <taxon>Eukaryota</taxon>
        <taxon>Metazoa</taxon>
        <taxon>Ecdysozoa</taxon>
        <taxon>Arthropoda</taxon>
        <taxon>Hexapoda</taxon>
        <taxon>Insecta</taxon>
        <taxon>Pterygota</taxon>
        <taxon>Neoptera</taxon>
        <taxon>Endopterygota</taxon>
        <taxon>Diptera</taxon>
        <taxon>Nematocera</taxon>
        <taxon>Culicoidea</taxon>
        <taxon>Culicidae</taxon>
        <taxon>Anophelinae</taxon>
        <taxon>Anopheles</taxon>
    </lineage>
</organism>
<keyword evidence="3 6" id="KW-0812">Transmembrane</keyword>
<evidence type="ECO:0000256" key="6">
    <source>
        <dbReference type="RuleBase" id="RU361264"/>
    </source>
</evidence>
<evidence type="ECO:0000256" key="1">
    <source>
        <dbReference type="ARBA" id="ARBA00004141"/>
    </source>
</evidence>
<keyword evidence="4 6" id="KW-1133">Transmembrane helix</keyword>
<evidence type="ECO:0000256" key="2">
    <source>
        <dbReference type="ARBA" id="ARBA00010596"/>
    </source>
</evidence>
<dbReference type="STRING" id="7168.A0A182NC49"/>
<dbReference type="PANTHER" id="PTHR21236:SF2">
    <property type="entry name" value="PROTEIN YIPF"/>
    <property type="match status" value="1"/>
</dbReference>
<feature type="transmembrane region" description="Helical" evidence="6">
    <location>
        <begin position="235"/>
        <end position="255"/>
    </location>
</feature>
<comment type="similarity">
    <text evidence="2 6">Belongs to the YIP1 family.</text>
</comment>
<dbReference type="VEuPathDB" id="VectorBase:ADIR005213"/>
<sequence>MANHAQEEQFWANHNNQSAQEMYDGFGDKSQVLDFQTFNPHEPVYWSDQGQQGAPGVGGGAGDPYGMMQQQTHYADHLAPSIFTPAYGDDVGVGAHNPGIDANEFDEPPLLDELEIYPRRIVEKSFAMLNPFQRAEALGDSADYLFKETDLAGPILFCLSLAACLSISNSKAQFGYIYGLSTISVLVMFCLISLMCNVLESHVTVSAVASVLGYSMLPIVFLSLIGVFASLNNLYGMLLAGAAILLATIGSSRIFCLMTGDPHQRYLIAYPCGLIFTTFSLLVLF</sequence>
<comment type="subcellular location">
    <subcellularLocation>
        <location evidence="6">Golgi apparatus membrane</location>
        <topology evidence="6">Multi-pass membrane protein</topology>
    </subcellularLocation>
    <subcellularLocation>
        <location evidence="1">Membrane</location>
        <topology evidence="1">Multi-pass membrane protein</topology>
    </subcellularLocation>
</comment>
<dbReference type="GO" id="GO:0006888">
    <property type="term" value="P:endoplasmic reticulum to Golgi vesicle-mediated transport"/>
    <property type="evidence" value="ECO:0007669"/>
    <property type="project" value="InterPro"/>
</dbReference>
<feature type="transmembrane region" description="Helical" evidence="6">
    <location>
        <begin position="176"/>
        <end position="199"/>
    </location>
</feature>
<evidence type="ECO:0000313" key="8">
    <source>
        <dbReference type="EnsemblMetazoa" id="ADIR005213-PA"/>
    </source>
</evidence>
<feature type="domain" description="Yip1" evidence="7">
    <location>
        <begin position="142"/>
        <end position="277"/>
    </location>
</feature>
<keyword evidence="5 6" id="KW-0472">Membrane</keyword>
<keyword evidence="9" id="KW-1185">Reference proteome</keyword>
<evidence type="ECO:0000256" key="5">
    <source>
        <dbReference type="ARBA" id="ARBA00023136"/>
    </source>
</evidence>
<proteinExistence type="inferred from homology"/>
<feature type="transmembrane region" description="Helical" evidence="6">
    <location>
        <begin position="211"/>
        <end position="229"/>
    </location>
</feature>
<reference evidence="9" key="1">
    <citation type="submission" date="2013-03" db="EMBL/GenBank/DDBJ databases">
        <title>The Genome Sequence of Anopheles dirus WRAIR2.</title>
        <authorList>
            <consortium name="The Broad Institute Genomics Platform"/>
            <person name="Neafsey D.E."/>
            <person name="Walton C."/>
            <person name="Walker B."/>
            <person name="Young S.K."/>
            <person name="Zeng Q."/>
            <person name="Gargeya S."/>
            <person name="Fitzgerald M."/>
            <person name="Haas B."/>
            <person name="Abouelleil A."/>
            <person name="Allen A.W."/>
            <person name="Alvarado L."/>
            <person name="Arachchi H.M."/>
            <person name="Berlin A.M."/>
            <person name="Chapman S.B."/>
            <person name="Gainer-Dewar J."/>
            <person name="Goldberg J."/>
            <person name="Griggs A."/>
            <person name="Gujja S."/>
            <person name="Hansen M."/>
            <person name="Howarth C."/>
            <person name="Imamovic A."/>
            <person name="Ireland A."/>
            <person name="Larimer J."/>
            <person name="McCowan C."/>
            <person name="Murphy C."/>
            <person name="Pearson M."/>
            <person name="Poon T.W."/>
            <person name="Priest M."/>
            <person name="Roberts A."/>
            <person name="Saif S."/>
            <person name="Shea T."/>
            <person name="Sisk P."/>
            <person name="Sykes S."/>
            <person name="Wortman J."/>
            <person name="Nusbaum C."/>
            <person name="Birren B."/>
        </authorList>
    </citation>
    <scope>NUCLEOTIDE SEQUENCE [LARGE SCALE GENOMIC DNA]</scope>
    <source>
        <strain evidence="9">WRAIR2</strain>
    </source>
</reference>